<reference evidence="1 3" key="1">
    <citation type="submission" date="2018-06" db="EMBL/GenBank/DDBJ databases">
        <title>Genomic Encyclopedia of Archaeal and Bacterial Type Strains, Phase II (KMG-II): from individual species to whole genera.</title>
        <authorList>
            <person name="Goeker M."/>
        </authorList>
    </citation>
    <scope>NUCLEOTIDE SEQUENCE [LARGE SCALE GENOMIC DNA]</scope>
    <source>
        <strain evidence="1 3">DSM 22686</strain>
    </source>
</reference>
<evidence type="ECO:0000313" key="2">
    <source>
        <dbReference type="EMBL" id="TXD75783.1"/>
    </source>
</evidence>
<organism evidence="1 3">
    <name type="scientific">Algoriphagus ratkowskyi</name>
    <dbReference type="NCBI Taxonomy" id="57028"/>
    <lineage>
        <taxon>Bacteria</taxon>
        <taxon>Pseudomonadati</taxon>
        <taxon>Bacteroidota</taxon>
        <taxon>Cytophagia</taxon>
        <taxon>Cytophagales</taxon>
        <taxon>Cyclobacteriaceae</taxon>
        <taxon>Algoriphagus</taxon>
    </lineage>
</organism>
<name>A0A2W7R932_9BACT</name>
<dbReference type="RefSeq" id="WP_086503066.1">
    <property type="nucleotide sequence ID" value="NZ_MSSV01000025.1"/>
</dbReference>
<accession>A0A2W7R932</accession>
<dbReference type="OrthoDB" id="5773047at2"/>
<keyword evidence="4" id="KW-1185">Reference proteome</keyword>
<sequence length="69" mass="7961">MLTIDPKFITDRSGKKISVVLPIKDFEAMMEQLEDLEDIRLYDEGKKSEEPSISIDEAFEIIESIRKGE</sequence>
<comment type="caution">
    <text evidence="1">The sequence shown here is derived from an EMBL/GenBank/DDBJ whole genome shotgun (WGS) entry which is preliminary data.</text>
</comment>
<dbReference type="AlphaFoldDB" id="A0A2W7R932"/>
<evidence type="ECO:0008006" key="5">
    <source>
        <dbReference type="Google" id="ProtNLM"/>
    </source>
</evidence>
<dbReference type="InterPro" id="IPR049537">
    <property type="entry name" value="RelB-like"/>
</dbReference>
<dbReference type="Proteomes" id="UP000321927">
    <property type="component" value="Unassembled WGS sequence"/>
</dbReference>
<evidence type="ECO:0000313" key="1">
    <source>
        <dbReference type="EMBL" id="PZX50729.1"/>
    </source>
</evidence>
<protein>
    <recommendedName>
        <fullName evidence="5">Antitoxin Phd_YefM of type II toxin-antitoxin system</fullName>
    </recommendedName>
</protein>
<proteinExistence type="predicted"/>
<dbReference type="EMBL" id="QKZU01000021">
    <property type="protein sequence ID" value="PZX50729.1"/>
    <property type="molecule type" value="Genomic_DNA"/>
</dbReference>
<reference evidence="2 4" key="2">
    <citation type="submission" date="2019-08" db="EMBL/GenBank/DDBJ databases">
        <title>Genome of Algoriphagus ratkowskyi IC026.</title>
        <authorList>
            <person name="Bowman J.P."/>
        </authorList>
    </citation>
    <scope>NUCLEOTIDE SEQUENCE [LARGE SCALE GENOMIC DNA]</scope>
    <source>
        <strain evidence="2 4">IC026</strain>
    </source>
</reference>
<evidence type="ECO:0000313" key="4">
    <source>
        <dbReference type="Proteomes" id="UP000321927"/>
    </source>
</evidence>
<gene>
    <name evidence="2" type="ORF">ESW18_19065</name>
    <name evidence="1" type="ORF">LV84_03921</name>
</gene>
<evidence type="ECO:0000313" key="3">
    <source>
        <dbReference type="Proteomes" id="UP000249115"/>
    </source>
</evidence>
<dbReference type="Pfam" id="PF18506">
    <property type="entry name" value="RelB-like"/>
    <property type="match status" value="1"/>
</dbReference>
<dbReference type="EMBL" id="VORV01000019">
    <property type="protein sequence ID" value="TXD75783.1"/>
    <property type="molecule type" value="Genomic_DNA"/>
</dbReference>
<dbReference type="Proteomes" id="UP000249115">
    <property type="component" value="Unassembled WGS sequence"/>
</dbReference>